<dbReference type="Proteomes" id="UP000613740">
    <property type="component" value="Unassembled WGS sequence"/>
</dbReference>
<dbReference type="OrthoDB" id="549351at2759"/>
<feature type="compositionally biased region" description="Low complexity" evidence="1">
    <location>
        <begin position="214"/>
        <end position="229"/>
    </location>
</feature>
<dbReference type="EMBL" id="JAEHOD010000016">
    <property type="protein sequence ID" value="KAG2448700.1"/>
    <property type="molecule type" value="Genomic_DNA"/>
</dbReference>
<feature type="compositionally biased region" description="Low complexity" evidence="1">
    <location>
        <begin position="400"/>
        <end position="420"/>
    </location>
</feature>
<feature type="region of interest" description="Disordered" evidence="1">
    <location>
        <begin position="288"/>
        <end position="326"/>
    </location>
</feature>
<reference evidence="2" key="1">
    <citation type="journal article" date="2020" name="bioRxiv">
        <title>Comparative genomics of Chlamydomonas.</title>
        <authorList>
            <person name="Craig R.J."/>
            <person name="Hasan A.R."/>
            <person name="Ness R.W."/>
            <person name="Keightley P.D."/>
        </authorList>
    </citation>
    <scope>NUCLEOTIDE SEQUENCE</scope>
    <source>
        <strain evidence="2">CCAP 11/173</strain>
    </source>
</reference>
<feature type="compositionally biased region" description="Low complexity" evidence="1">
    <location>
        <begin position="348"/>
        <end position="371"/>
    </location>
</feature>
<evidence type="ECO:0000313" key="3">
    <source>
        <dbReference type="Proteomes" id="UP000613740"/>
    </source>
</evidence>
<accession>A0A836B664</accession>
<gene>
    <name evidence="2" type="ORF">HYH02_006056</name>
</gene>
<organism evidence="2 3">
    <name type="scientific">Chlamydomonas schloesseri</name>
    <dbReference type="NCBI Taxonomy" id="2026947"/>
    <lineage>
        <taxon>Eukaryota</taxon>
        <taxon>Viridiplantae</taxon>
        <taxon>Chlorophyta</taxon>
        <taxon>core chlorophytes</taxon>
        <taxon>Chlorophyceae</taxon>
        <taxon>CS clade</taxon>
        <taxon>Chlamydomonadales</taxon>
        <taxon>Chlamydomonadaceae</taxon>
        <taxon>Chlamydomonas</taxon>
    </lineage>
</organism>
<feature type="compositionally biased region" description="Basic residues" evidence="1">
    <location>
        <begin position="184"/>
        <end position="206"/>
    </location>
</feature>
<feature type="region of interest" description="Disordered" evidence="1">
    <location>
        <begin position="348"/>
        <end position="455"/>
    </location>
</feature>
<feature type="region of interest" description="Disordered" evidence="1">
    <location>
        <begin position="179"/>
        <end position="242"/>
    </location>
</feature>
<comment type="caution">
    <text evidence="2">The sequence shown here is derived from an EMBL/GenBank/DDBJ whole genome shotgun (WGS) entry which is preliminary data.</text>
</comment>
<feature type="compositionally biased region" description="Basic residues" evidence="1">
    <location>
        <begin position="446"/>
        <end position="455"/>
    </location>
</feature>
<feature type="region of interest" description="Disordered" evidence="1">
    <location>
        <begin position="120"/>
        <end position="160"/>
    </location>
</feature>
<name>A0A836B664_9CHLO</name>
<feature type="compositionally biased region" description="Low complexity" evidence="1">
    <location>
        <begin position="288"/>
        <end position="317"/>
    </location>
</feature>
<feature type="compositionally biased region" description="Gly residues" evidence="1">
    <location>
        <begin position="386"/>
        <end position="399"/>
    </location>
</feature>
<protein>
    <submittedName>
        <fullName evidence="2">Uncharacterized protein</fullName>
    </submittedName>
</protein>
<keyword evidence="3" id="KW-1185">Reference proteome</keyword>
<evidence type="ECO:0000256" key="1">
    <source>
        <dbReference type="SAM" id="MobiDB-lite"/>
    </source>
</evidence>
<dbReference type="AlphaFoldDB" id="A0A836B664"/>
<evidence type="ECO:0000313" key="2">
    <source>
        <dbReference type="EMBL" id="KAG2448700.1"/>
    </source>
</evidence>
<feature type="compositionally biased region" description="Acidic residues" evidence="1">
    <location>
        <begin position="138"/>
        <end position="159"/>
    </location>
</feature>
<sequence length="455" mass="46581">MSENTTKHALRAAAGQSKAFRSEVVRPDTLVAGPDGKTLVLGRKPDAALSAPRFHKYNPGRRGAGAAKFAKAAAAAAAARRRGPESLPGRIPFAHLILTAVIVHRVWTFLSRRLLRKPDAKAGAGGKELARRRGEGGADGEDGDEEEEDEEEEEEELDERAEALLSQMQSASMLPTMLRSSLPRPKRTNAARRAAQQHHSRPRGYRTAHQMMHPAGAGPAKPGAAAAAAGGEGGRRAAAQRPLGKLEKMDLLVRQQVRAAMLAQAQQHHQLTQQGLLGPGAAAGAPALPAAAGADPSGSGSSTAGALALPPRSLPAGAIPPPPPLAPPVFRPLPPDLMARMAGMPRPAAAAMAPSARRAAAAAPAPEQMQPQPHPHQQHQQQQLGGALGSGSAVAGGGAAAAAPSTSWAAAAAGEQAAAATVDVPVETSEAAVNSAPGIAPPTVKRVGRAAVKRR</sequence>
<proteinExistence type="predicted"/>